<dbReference type="RefSeq" id="WP_151002999.1">
    <property type="nucleotide sequence ID" value="NZ_BPQY01000041.1"/>
</dbReference>
<organism evidence="2 3">
    <name type="scientific">Methylobacterium soli</name>
    <dbReference type="NCBI Taxonomy" id="553447"/>
    <lineage>
        <taxon>Bacteria</taxon>
        <taxon>Pseudomonadati</taxon>
        <taxon>Pseudomonadota</taxon>
        <taxon>Alphaproteobacteria</taxon>
        <taxon>Hyphomicrobiales</taxon>
        <taxon>Methylobacteriaceae</taxon>
        <taxon>Methylobacterium</taxon>
    </lineage>
</organism>
<sequence length="65" mass="6843">MRNATIDPDRTDATREGPRAKITPGPRWLRLGLTLALGLAAGATLFPRKAEGRSGRSARADEAGG</sequence>
<proteinExistence type="predicted"/>
<dbReference type="Proteomes" id="UP000474159">
    <property type="component" value="Unassembled WGS sequence"/>
</dbReference>
<dbReference type="AlphaFoldDB" id="A0A6L3SSK0"/>
<dbReference type="EMBL" id="VZZK01000031">
    <property type="protein sequence ID" value="KAB1076409.1"/>
    <property type="molecule type" value="Genomic_DNA"/>
</dbReference>
<evidence type="ECO:0000313" key="2">
    <source>
        <dbReference type="EMBL" id="KAB1076409.1"/>
    </source>
</evidence>
<keyword evidence="3" id="KW-1185">Reference proteome</keyword>
<evidence type="ECO:0000256" key="1">
    <source>
        <dbReference type="SAM" id="MobiDB-lite"/>
    </source>
</evidence>
<comment type="caution">
    <text evidence="2">The sequence shown here is derived from an EMBL/GenBank/DDBJ whole genome shotgun (WGS) entry which is preliminary data.</text>
</comment>
<gene>
    <name evidence="2" type="ORF">F6X53_23905</name>
</gene>
<name>A0A6L3SSK0_9HYPH</name>
<accession>A0A6L3SSK0</accession>
<reference evidence="2 3" key="1">
    <citation type="submission" date="2019-09" db="EMBL/GenBank/DDBJ databases">
        <title>YIM 48816 draft genome.</title>
        <authorList>
            <person name="Jiang L."/>
        </authorList>
    </citation>
    <scope>NUCLEOTIDE SEQUENCE [LARGE SCALE GENOMIC DNA]</scope>
    <source>
        <strain evidence="2 3">YIM 48816</strain>
    </source>
</reference>
<protein>
    <submittedName>
        <fullName evidence="2">Uncharacterized protein</fullName>
    </submittedName>
</protein>
<feature type="compositionally biased region" description="Basic and acidic residues" evidence="1">
    <location>
        <begin position="7"/>
        <end position="19"/>
    </location>
</feature>
<evidence type="ECO:0000313" key="3">
    <source>
        <dbReference type="Proteomes" id="UP000474159"/>
    </source>
</evidence>
<feature type="region of interest" description="Disordered" evidence="1">
    <location>
        <begin position="1"/>
        <end position="25"/>
    </location>
</feature>